<feature type="signal peptide" evidence="1">
    <location>
        <begin position="1"/>
        <end position="19"/>
    </location>
</feature>
<feature type="chain" id="PRO_5001516024" evidence="1">
    <location>
        <begin position="20"/>
        <end position="93"/>
    </location>
</feature>
<dbReference type="AlphaFoldDB" id="A0A023G1M9"/>
<sequence>MIIFLCLVLPLTFGIFAEAVVYNPGGPIVAHSQCMKKCNTRYPGFDCKEGCSCHYNRSNRNIGLCLATHLEPRKGWIPVPPRRQTVVSGITWT</sequence>
<proteinExistence type="evidence at transcript level"/>
<dbReference type="EMBL" id="GBBM01007876">
    <property type="protein sequence ID" value="JAC27542.1"/>
    <property type="molecule type" value="mRNA"/>
</dbReference>
<protein>
    <submittedName>
        <fullName evidence="2">Putative secreted protein</fullName>
    </submittedName>
</protein>
<name>A0A023G1M9_AMBTT</name>
<evidence type="ECO:0000313" key="2">
    <source>
        <dbReference type="EMBL" id="JAC27542.1"/>
    </source>
</evidence>
<reference evidence="2" key="1">
    <citation type="submission" date="2014-03" db="EMBL/GenBank/DDBJ databases">
        <title>The sialotranscriptome of Amblyomma triste, Amblyomma parvum and Amblyomma cajennense ticks, uncovered by 454-based RNA-seq.</title>
        <authorList>
            <person name="Garcia G.R."/>
            <person name="Gardinassi L.G."/>
            <person name="Ribeiro J.M."/>
            <person name="Anatriello E."/>
            <person name="Ferreira B.R."/>
            <person name="Moreira H.N."/>
            <person name="Mafra C."/>
            <person name="Olegario M.M."/>
            <person name="Szabo P.J."/>
            <person name="Miranda-Santos I.K."/>
            <person name="Maruyama S.R."/>
        </authorList>
    </citation>
    <scope>NUCLEOTIDE SEQUENCE</scope>
    <source>
        <strain evidence="2">Mato Grasso do Sul</strain>
        <tissue evidence="2">Salivary glands</tissue>
    </source>
</reference>
<keyword evidence="1" id="KW-0732">Signal</keyword>
<organism evidence="2">
    <name type="scientific">Amblyomma triste</name>
    <name type="common">Neotropical tick</name>
    <dbReference type="NCBI Taxonomy" id="251400"/>
    <lineage>
        <taxon>Eukaryota</taxon>
        <taxon>Metazoa</taxon>
        <taxon>Ecdysozoa</taxon>
        <taxon>Arthropoda</taxon>
        <taxon>Chelicerata</taxon>
        <taxon>Arachnida</taxon>
        <taxon>Acari</taxon>
        <taxon>Parasitiformes</taxon>
        <taxon>Ixodida</taxon>
        <taxon>Ixodoidea</taxon>
        <taxon>Ixodidae</taxon>
        <taxon>Amblyomminae</taxon>
        <taxon>Amblyomma</taxon>
    </lineage>
</organism>
<evidence type="ECO:0000256" key="1">
    <source>
        <dbReference type="SAM" id="SignalP"/>
    </source>
</evidence>
<accession>A0A023G1M9</accession>